<dbReference type="GO" id="GO:0046872">
    <property type="term" value="F:metal ion binding"/>
    <property type="evidence" value="ECO:0007669"/>
    <property type="project" value="UniProtKB-KW"/>
</dbReference>
<dbReference type="InterPro" id="IPR006638">
    <property type="entry name" value="Elp3/MiaA/NifB-like_rSAM"/>
</dbReference>
<evidence type="ECO:0000256" key="7">
    <source>
        <dbReference type="ARBA" id="ARBA00023014"/>
    </source>
</evidence>
<keyword evidence="6" id="KW-0408">Iron</keyword>
<evidence type="ECO:0000256" key="3">
    <source>
        <dbReference type="ARBA" id="ARBA00022679"/>
    </source>
</evidence>
<name>A0A0A6P0V5_9GAMM</name>
<evidence type="ECO:0000256" key="6">
    <source>
        <dbReference type="ARBA" id="ARBA00023004"/>
    </source>
</evidence>
<dbReference type="AlphaFoldDB" id="A0A0A6P0V5"/>
<dbReference type="Pfam" id="PF02310">
    <property type="entry name" value="B12-binding"/>
    <property type="match status" value="1"/>
</dbReference>
<keyword evidence="3" id="KW-0808">Transferase</keyword>
<dbReference type="PANTHER" id="PTHR43409">
    <property type="entry name" value="ANAEROBIC MAGNESIUM-PROTOPORPHYRIN IX MONOMETHYL ESTER CYCLASE-RELATED"/>
    <property type="match status" value="1"/>
</dbReference>
<dbReference type="SUPFAM" id="SSF102114">
    <property type="entry name" value="Radical SAM enzymes"/>
    <property type="match status" value="1"/>
</dbReference>
<dbReference type="GO" id="GO:0031419">
    <property type="term" value="F:cobalamin binding"/>
    <property type="evidence" value="ECO:0007669"/>
    <property type="project" value="InterPro"/>
</dbReference>
<evidence type="ECO:0000256" key="4">
    <source>
        <dbReference type="ARBA" id="ARBA00022691"/>
    </source>
</evidence>
<feature type="domain" description="B12-binding" evidence="8">
    <location>
        <begin position="10"/>
        <end position="150"/>
    </location>
</feature>
<organism evidence="10 11">
    <name type="scientific">Candidatus Thiomargarita nelsonii</name>
    <dbReference type="NCBI Taxonomy" id="1003181"/>
    <lineage>
        <taxon>Bacteria</taxon>
        <taxon>Pseudomonadati</taxon>
        <taxon>Pseudomonadota</taxon>
        <taxon>Gammaproteobacteria</taxon>
        <taxon>Thiotrichales</taxon>
        <taxon>Thiotrichaceae</taxon>
        <taxon>Thiomargarita</taxon>
    </lineage>
</organism>
<dbReference type="SFLD" id="SFLDS00029">
    <property type="entry name" value="Radical_SAM"/>
    <property type="match status" value="1"/>
</dbReference>
<evidence type="ECO:0000313" key="10">
    <source>
        <dbReference type="EMBL" id="OAD21956.1"/>
    </source>
</evidence>
<comment type="cofactor">
    <cofactor evidence="1">
        <name>[4Fe-4S] cluster</name>
        <dbReference type="ChEBI" id="CHEBI:49883"/>
    </cofactor>
</comment>
<evidence type="ECO:0000313" key="11">
    <source>
        <dbReference type="Proteomes" id="UP000076962"/>
    </source>
</evidence>
<dbReference type="Gene3D" id="3.40.50.280">
    <property type="entry name" value="Cobalamin-binding domain"/>
    <property type="match status" value="1"/>
</dbReference>
<dbReference type="SUPFAM" id="SSF52242">
    <property type="entry name" value="Cobalamin (vitamin B12)-binding domain"/>
    <property type="match status" value="1"/>
</dbReference>
<comment type="caution">
    <text evidence="10">The sequence shown here is derived from an EMBL/GenBank/DDBJ whole genome shotgun (WGS) entry which is preliminary data.</text>
</comment>
<accession>A0A0A6P0V5</accession>
<keyword evidence="5" id="KW-0479">Metal-binding</keyword>
<feature type="domain" description="Radical SAM core" evidence="9">
    <location>
        <begin position="234"/>
        <end position="460"/>
    </location>
</feature>
<evidence type="ECO:0000259" key="8">
    <source>
        <dbReference type="PROSITE" id="PS51332"/>
    </source>
</evidence>
<dbReference type="SMART" id="SM00729">
    <property type="entry name" value="Elp3"/>
    <property type="match status" value="1"/>
</dbReference>
<dbReference type="CDD" id="cd02068">
    <property type="entry name" value="radical_SAM_B12_BD"/>
    <property type="match status" value="1"/>
</dbReference>
<keyword evidence="7" id="KW-0411">Iron-sulfur</keyword>
<dbReference type="PANTHER" id="PTHR43409:SF7">
    <property type="entry name" value="BLL1977 PROTEIN"/>
    <property type="match status" value="1"/>
</dbReference>
<evidence type="ECO:0000256" key="5">
    <source>
        <dbReference type="ARBA" id="ARBA00022723"/>
    </source>
</evidence>
<dbReference type="EMBL" id="LUTY01001270">
    <property type="protein sequence ID" value="OAD21956.1"/>
    <property type="molecule type" value="Genomic_DNA"/>
</dbReference>
<evidence type="ECO:0000256" key="1">
    <source>
        <dbReference type="ARBA" id="ARBA00001966"/>
    </source>
</evidence>
<dbReference type="GO" id="GO:0051539">
    <property type="term" value="F:4 iron, 4 sulfur cluster binding"/>
    <property type="evidence" value="ECO:0007669"/>
    <property type="project" value="UniProtKB-KW"/>
</dbReference>
<keyword evidence="4" id="KW-0949">S-adenosyl-L-methionine</keyword>
<evidence type="ECO:0000259" key="9">
    <source>
        <dbReference type="PROSITE" id="PS51918"/>
    </source>
</evidence>
<dbReference type="InterPro" id="IPR034466">
    <property type="entry name" value="Methyltransferase_Class_B"/>
</dbReference>
<keyword evidence="11" id="KW-1185">Reference proteome</keyword>
<dbReference type="SFLD" id="SFLDG01082">
    <property type="entry name" value="B12-binding_domain_containing"/>
    <property type="match status" value="1"/>
</dbReference>
<dbReference type="SFLD" id="SFLDG01123">
    <property type="entry name" value="methyltransferase_(Class_B)"/>
    <property type="match status" value="1"/>
</dbReference>
<protein>
    <submittedName>
        <fullName evidence="10">Radical SAM domain-containing protein</fullName>
    </submittedName>
</protein>
<dbReference type="PROSITE" id="PS51918">
    <property type="entry name" value="RADICAL_SAM"/>
    <property type="match status" value="1"/>
</dbReference>
<dbReference type="Gene3D" id="3.80.30.20">
    <property type="entry name" value="tm_1862 like domain"/>
    <property type="match status" value="1"/>
</dbReference>
<dbReference type="GO" id="GO:0003824">
    <property type="term" value="F:catalytic activity"/>
    <property type="evidence" value="ECO:0007669"/>
    <property type="project" value="InterPro"/>
</dbReference>
<dbReference type="PROSITE" id="PS51332">
    <property type="entry name" value="B12_BINDING"/>
    <property type="match status" value="1"/>
</dbReference>
<keyword evidence="2" id="KW-0489">Methyltransferase</keyword>
<gene>
    <name evidence="10" type="ORF">THIOM_002261</name>
</gene>
<dbReference type="Pfam" id="PF04055">
    <property type="entry name" value="Radical_SAM"/>
    <property type="match status" value="1"/>
</dbReference>
<sequence length="509" mass="58341">MKVFFIVPPELHFIEAYNTKKVDKGREFRQKLGILAVAGYLRDVGGITPRIIDSLADMLSLEDIRKILKKEQPDIVGFSVLTFNILDCLEVVRIISEVSPATKVCFGGFHPTIYPLETLSLPGVDFIVMGEGEITFTELVLTLKDSPHAKNKEPGNLKELGGETNKNKTIPILDLTDSSTEKKKGFAAIDGLGWKDQKGRPILNAPRKPVAKLDTFPMPAHDLIDLEKYSLVLAEDAKVASIQTSRGCPSKCTFCDIRLTRYRYRSAEHVMEEIKFLTGLGIREFFFLDDTFTINKKRVYELCNLLIESKLDIKYKISSRVDRVNQEMLDMLAASGCYRIHYGVETGSQRLLDYLEKGVTLEQTINAFKMTKKAGIETFAYMMIGIPTETKDDIEQTIQFVNKLQPDRVNYSICSPFPKTKLYETALNNDPTMEDYWGEFAKNPEPNFKIRTLNEYFTQEELRNIQDKALKRFYFSPRQLAREIYHTRSFKQLLLKAKFGMRFLSPRFK</sequence>
<dbReference type="InterPro" id="IPR006158">
    <property type="entry name" value="Cobalamin-bd"/>
</dbReference>
<reference evidence="10 11" key="1">
    <citation type="submission" date="2016-05" db="EMBL/GenBank/DDBJ databases">
        <title>Single-cell genome of chain-forming Candidatus Thiomargarita nelsonii and comparison to other large sulfur-oxidizing bacteria.</title>
        <authorList>
            <person name="Winkel M."/>
            <person name="Salman V."/>
            <person name="Woyke T."/>
            <person name="Schulz-Vogt H."/>
            <person name="Richter M."/>
            <person name="Flood B."/>
            <person name="Bailey J."/>
            <person name="Amann R."/>
            <person name="Mussmann M."/>
        </authorList>
    </citation>
    <scope>NUCLEOTIDE SEQUENCE [LARGE SCALE GENOMIC DNA]</scope>
    <source>
        <strain evidence="10 11">THI036</strain>
    </source>
</reference>
<dbReference type="InterPro" id="IPR036724">
    <property type="entry name" value="Cobalamin-bd_sf"/>
</dbReference>
<proteinExistence type="predicted"/>
<evidence type="ECO:0000256" key="2">
    <source>
        <dbReference type="ARBA" id="ARBA00022603"/>
    </source>
</evidence>
<dbReference type="InterPro" id="IPR051198">
    <property type="entry name" value="BchE-like"/>
</dbReference>
<dbReference type="InterPro" id="IPR058240">
    <property type="entry name" value="rSAM_sf"/>
</dbReference>
<dbReference type="CDD" id="cd01335">
    <property type="entry name" value="Radical_SAM"/>
    <property type="match status" value="1"/>
</dbReference>
<dbReference type="InterPro" id="IPR023404">
    <property type="entry name" value="rSAM_horseshoe"/>
</dbReference>
<dbReference type="InterPro" id="IPR007197">
    <property type="entry name" value="rSAM"/>
</dbReference>
<dbReference type="Proteomes" id="UP000076962">
    <property type="component" value="Unassembled WGS sequence"/>
</dbReference>